<dbReference type="Gramene" id="VVA36176">
    <property type="protein sequence ID" value="VVA36176"/>
    <property type="gene ID" value="Prudul26B008970"/>
</dbReference>
<accession>A0A5E4G8V7</accession>
<sequence length="86" mass="9616">MGKWVELLDTGVRIAARFHSHCPQTGRLYYHPPSGSEDQHHHHYFDQAQKPTNGSHAQFDGIFTSCGVKAAAMEANTNEAFLYSVL</sequence>
<dbReference type="Proteomes" id="UP000327085">
    <property type="component" value="Chromosome 7"/>
</dbReference>
<dbReference type="InParanoid" id="A0A5E4G8V7"/>
<protein>
    <submittedName>
        <fullName evidence="1">Uncharacterized protein</fullName>
    </submittedName>
</protein>
<name>A0A5E4G8V7_PRUDU</name>
<evidence type="ECO:0000313" key="2">
    <source>
        <dbReference type="Proteomes" id="UP000327085"/>
    </source>
</evidence>
<dbReference type="EMBL" id="CABIKO010000434">
    <property type="protein sequence ID" value="VVA36176.1"/>
    <property type="molecule type" value="Genomic_DNA"/>
</dbReference>
<gene>
    <name evidence="1" type="ORF">ALMOND_2B008970</name>
</gene>
<dbReference type="AlphaFoldDB" id="A0A5E4G8V7"/>
<evidence type="ECO:0000313" key="1">
    <source>
        <dbReference type="EMBL" id="VVA36176.1"/>
    </source>
</evidence>
<dbReference type="PANTHER" id="PTHR33983:SF1">
    <property type="entry name" value="OS07G0185900 PROTEIN"/>
    <property type="match status" value="1"/>
</dbReference>
<dbReference type="PANTHER" id="PTHR33983">
    <property type="entry name" value="OS07G0185900 PROTEIN"/>
    <property type="match status" value="1"/>
</dbReference>
<reference evidence="2" key="1">
    <citation type="journal article" date="2020" name="Plant J.">
        <title>Transposons played a major role in the diversification between the closely related almond and peach genomes: results from the almond genome sequence.</title>
        <authorList>
            <person name="Alioto T."/>
            <person name="Alexiou K.G."/>
            <person name="Bardil A."/>
            <person name="Barteri F."/>
            <person name="Castanera R."/>
            <person name="Cruz F."/>
            <person name="Dhingra A."/>
            <person name="Duval H."/>
            <person name="Fernandez I Marti A."/>
            <person name="Frias L."/>
            <person name="Galan B."/>
            <person name="Garcia J.L."/>
            <person name="Howad W."/>
            <person name="Gomez-Garrido J."/>
            <person name="Gut M."/>
            <person name="Julca I."/>
            <person name="Morata J."/>
            <person name="Puigdomenech P."/>
            <person name="Ribeca P."/>
            <person name="Rubio Cabetas M.J."/>
            <person name="Vlasova A."/>
            <person name="Wirthensohn M."/>
            <person name="Garcia-Mas J."/>
            <person name="Gabaldon T."/>
            <person name="Casacuberta J.M."/>
            <person name="Arus P."/>
        </authorList>
    </citation>
    <scope>NUCLEOTIDE SEQUENCE [LARGE SCALE GENOMIC DNA]</scope>
    <source>
        <strain evidence="2">cv. Texas</strain>
    </source>
</reference>
<dbReference type="OMA" id="PNTDACH"/>
<organism evidence="1 2">
    <name type="scientific">Prunus dulcis</name>
    <name type="common">Almond</name>
    <name type="synonym">Amygdalus dulcis</name>
    <dbReference type="NCBI Taxonomy" id="3755"/>
    <lineage>
        <taxon>Eukaryota</taxon>
        <taxon>Viridiplantae</taxon>
        <taxon>Streptophyta</taxon>
        <taxon>Embryophyta</taxon>
        <taxon>Tracheophyta</taxon>
        <taxon>Spermatophyta</taxon>
        <taxon>Magnoliopsida</taxon>
        <taxon>eudicotyledons</taxon>
        <taxon>Gunneridae</taxon>
        <taxon>Pentapetalae</taxon>
        <taxon>rosids</taxon>
        <taxon>fabids</taxon>
        <taxon>Rosales</taxon>
        <taxon>Rosaceae</taxon>
        <taxon>Amygdaloideae</taxon>
        <taxon>Amygdaleae</taxon>
        <taxon>Prunus</taxon>
    </lineage>
</organism>
<proteinExistence type="predicted"/>